<dbReference type="GO" id="GO:0006412">
    <property type="term" value="P:translation"/>
    <property type="evidence" value="ECO:0007669"/>
    <property type="project" value="TreeGrafter"/>
</dbReference>
<dbReference type="SUPFAM" id="SSF75420">
    <property type="entry name" value="YhbC-like, N-terminal domain"/>
    <property type="match status" value="1"/>
</dbReference>
<dbReference type="PANTHER" id="PTHR33867:SF1">
    <property type="entry name" value="RIBOSOME MATURATION FACTOR RIMP"/>
    <property type="match status" value="1"/>
</dbReference>
<evidence type="ECO:0000256" key="1">
    <source>
        <dbReference type="ARBA" id="ARBA00022490"/>
    </source>
</evidence>
<keyword evidence="2" id="KW-0690">Ribosome biogenesis</keyword>
<evidence type="ECO:0000256" key="2">
    <source>
        <dbReference type="ARBA" id="ARBA00022517"/>
    </source>
</evidence>
<dbReference type="GO" id="GO:0000028">
    <property type="term" value="P:ribosomal small subunit assembly"/>
    <property type="evidence" value="ECO:0007669"/>
    <property type="project" value="TreeGrafter"/>
</dbReference>
<dbReference type="InterPro" id="IPR003728">
    <property type="entry name" value="Ribosome_maturation_RimP"/>
</dbReference>
<gene>
    <name evidence="5" type="ORF">HMPREF9624_00023</name>
</gene>
<dbReference type="Gene3D" id="3.30.300.70">
    <property type="entry name" value="RimP-like superfamily, N-terminal"/>
    <property type="match status" value="1"/>
</dbReference>
<evidence type="ECO:0000313" key="6">
    <source>
        <dbReference type="Proteomes" id="UP000003527"/>
    </source>
</evidence>
<feature type="compositionally biased region" description="Acidic residues" evidence="3">
    <location>
        <begin position="108"/>
        <end position="134"/>
    </location>
</feature>
<accession>G9WR14</accession>
<feature type="region of interest" description="Disordered" evidence="3">
    <location>
        <begin position="104"/>
        <end position="134"/>
    </location>
</feature>
<dbReference type="HOGENOM" id="CLU_1894113_0_0_9"/>
<proteinExistence type="predicted"/>
<dbReference type="InterPro" id="IPR028989">
    <property type="entry name" value="RimP_N"/>
</dbReference>
<sequence length="134" mass="15547">MLLFMIRGGFAPISMDETGYCMEVERTKSYLEEILPGMGYILDSVTFTEEAGTHYLRAFIYRQDEEDMTVNDCAMVSRRLSKWLDKEDFIAEEYILEVCSLGFKDNPSEGDELYSEEIGEETDEEIVEETDEEE</sequence>
<evidence type="ECO:0000259" key="4">
    <source>
        <dbReference type="Pfam" id="PF02576"/>
    </source>
</evidence>
<dbReference type="EMBL" id="AFZD01000001">
    <property type="protein sequence ID" value="EHL14458.1"/>
    <property type="molecule type" value="Genomic_DNA"/>
</dbReference>
<dbReference type="GO" id="GO:0005829">
    <property type="term" value="C:cytosol"/>
    <property type="evidence" value="ECO:0007669"/>
    <property type="project" value="TreeGrafter"/>
</dbReference>
<reference evidence="5 6" key="1">
    <citation type="submission" date="2011-08" db="EMBL/GenBank/DDBJ databases">
        <title>The Genome Sequence of Oribacterium sp. ACB7.</title>
        <authorList>
            <consortium name="The Broad Institute Genome Sequencing Platform"/>
            <person name="Earl A."/>
            <person name="Ward D."/>
            <person name="Feldgarden M."/>
            <person name="Gevers D."/>
            <person name="Sizova M."/>
            <person name="Hazen A."/>
            <person name="Epstein S."/>
            <person name="Young S.K."/>
            <person name="Zeng Q."/>
            <person name="Gargeya S."/>
            <person name="Fitzgerald M."/>
            <person name="Haas B."/>
            <person name="Abouelleil A."/>
            <person name="Alvarado L."/>
            <person name="Arachchi H.M."/>
            <person name="Berlin A."/>
            <person name="Brown A."/>
            <person name="Chapman S.B."/>
            <person name="Chen Z."/>
            <person name="Dunbar C."/>
            <person name="Freedman E."/>
            <person name="Gearin G."/>
            <person name="Gellesch M."/>
            <person name="Goldberg J."/>
            <person name="Griggs A."/>
            <person name="Gujja S."/>
            <person name="Heiman D."/>
            <person name="Howarth C."/>
            <person name="Larson L."/>
            <person name="Lui A."/>
            <person name="MacDonald P.J.P."/>
            <person name="Montmayeur A."/>
            <person name="Murphy C."/>
            <person name="Neiman D."/>
            <person name="Pearson M."/>
            <person name="Priest M."/>
            <person name="Roberts A."/>
            <person name="Saif S."/>
            <person name="Shea T."/>
            <person name="Shenoy N."/>
            <person name="Sisk P."/>
            <person name="Stolte C."/>
            <person name="Sykes S."/>
            <person name="Wortman J."/>
            <person name="Nusbaum C."/>
            <person name="Birren B."/>
        </authorList>
    </citation>
    <scope>NUCLEOTIDE SEQUENCE [LARGE SCALE GENOMIC DNA]</scope>
    <source>
        <strain evidence="5 6">ACB7</strain>
    </source>
</reference>
<evidence type="ECO:0000313" key="5">
    <source>
        <dbReference type="EMBL" id="EHL14458.1"/>
    </source>
</evidence>
<protein>
    <recommendedName>
        <fullName evidence="4">Ribosome maturation factor RimP N-terminal domain-containing protein</fullName>
    </recommendedName>
</protein>
<comment type="caution">
    <text evidence="5">The sequence shown here is derived from an EMBL/GenBank/DDBJ whole genome shotgun (WGS) entry which is preliminary data.</text>
</comment>
<dbReference type="AlphaFoldDB" id="G9WR14"/>
<dbReference type="InterPro" id="IPR035956">
    <property type="entry name" value="RimP_N_sf"/>
</dbReference>
<feature type="domain" description="Ribosome maturation factor RimP N-terminal" evidence="4">
    <location>
        <begin position="31"/>
        <end position="103"/>
    </location>
</feature>
<keyword evidence="1" id="KW-0963">Cytoplasm</keyword>
<dbReference type="Proteomes" id="UP000003527">
    <property type="component" value="Unassembled WGS sequence"/>
</dbReference>
<dbReference type="Pfam" id="PF02576">
    <property type="entry name" value="RimP_N"/>
    <property type="match status" value="1"/>
</dbReference>
<evidence type="ECO:0000256" key="3">
    <source>
        <dbReference type="SAM" id="MobiDB-lite"/>
    </source>
</evidence>
<name>G9WR14_9FIRM</name>
<organism evidence="5 6">
    <name type="scientific">Oribacterium asaccharolyticum ACB7</name>
    <dbReference type="NCBI Taxonomy" id="796944"/>
    <lineage>
        <taxon>Bacteria</taxon>
        <taxon>Bacillati</taxon>
        <taxon>Bacillota</taxon>
        <taxon>Clostridia</taxon>
        <taxon>Lachnospirales</taxon>
        <taxon>Lachnospiraceae</taxon>
        <taxon>Oribacterium</taxon>
    </lineage>
</organism>
<keyword evidence="6" id="KW-1185">Reference proteome</keyword>
<dbReference type="PATRIC" id="fig|796944.3.peg.24"/>
<dbReference type="PANTHER" id="PTHR33867">
    <property type="entry name" value="RIBOSOME MATURATION FACTOR RIMP"/>
    <property type="match status" value="1"/>
</dbReference>